<dbReference type="SUPFAM" id="SSF53448">
    <property type="entry name" value="Nucleotide-diphospho-sugar transferases"/>
    <property type="match status" value="1"/>
</dbReference>
<evidence type="ECO:0000313" key="4">
    <source>
        <dbReference type="Proteomes" id="UP000564378"/>
    </source>
</evidence>
<evidence type="ECO:0000259" key="1">
    <source>
        <dbReference type="Pfam" id="PF00535"/>
    </source>
</evidence>
<name>A0A842HU64_9SPHN</name>
<dbReference type="PANTHER" id="PTHR43685">
    <property type="entry name" value="GLYCOSYLTRANSFERASE"/>
    <property type="match status" value="1"/>
</dbReference>
<gene>
    <name evidence="3" type="ORF">H6P80_07675</name>
</gene>
<organism evidence="3 4">
    <name type="scientific">Parasphingopyxis marina</name>
    <dbReference type="NCBI Taxonomy" id="2761622"/>
    <lineage>
        <taxon>Bacteria</taxon>
        <taxon>Pseudomonadati</taxon>
        <taxon>Pseudomonadota</taxon>
        <taxon>Alphaproteobacteria</taxon>
        <taxon>Sphingomonadales</taxon>
        <taxon>Sphingomonadaceae</taxon>
        <taxon>Parasphingopyxis</taxon>
    </lineage>
</organism>
<proteinExistence type="predicted"/>
<dbReference type="SUPFAM" id="SSF53335">
    <property type="entry name" value="S-adenosyl-L-methionine-dependent methyltransferases"/>
    <property type="match status" value="2"/>
</dbReference>
<dbReference type="PANTHER" id="PTHR43685:SF2">
    <property type="entry name" value="GLYCOSYLTRANSFERASE 2-LIKE DOMAIN-CONTAINING PROTEIN"/>
    <property type="match status" value="1"/>
</dbReference>
<dbReference type="Pfam" id="PF00535">
    <property type="entry name" value="Glycos_transf_2"/>
    <property type="match status" value="1"/>
</dbReference>
<dbReference type="GO" id="GO:0008757">
    <property type="term" value="F:S-adenosylmethionine-dependent methyltransferase activity"/>
    <property type="evidence" value="ECO:0007669"/>
    <property type="project" value="InterPro"/>
</dbReference>
<evidence type="ECO:0000313" key="3">
    <source>
        <dbReference type="EMBL" id="MBC2777498.1"/>
    </source>
</evidence>
<dbReference type="CDD" id="cd02440">
    <property type="entry name" value="AdoMet_MTases"/>
    <property type="match status" value="1"/>
</dbReference>
<feature type="domain" description="Glycosyltransferase 2-like" evidence="1">
    <location>
        <begin position="438"/>
        <end position="571"/>
    </location>
</feature>
<dbReference type="Pfam" id="PF08241">
    <property type="entry name" value="Methyltransf_11"/>
    <property type="match status" value="1"/>
</dbReference>
<reference evidence="3 4" key="1">
    <citation type="submission" date="2020-08" db="EMBL/GenBank/DDBJ databases">
        <title>Draft genome sequence of Parasphingopyxis sp. GrpM-11.</title>
        <authorList>
            <person name="Oh J."/>
            <person name="Roh D.-H."/>
        </authorList>
    </citation>
    <scope>NUCLEOTIDE SEQUENCE [LARGE SCALE GENOMIC DNA]</scope>
    <source>
        <strain evidence="3 4">GrpM-11</strain>
    </source>
</reference>
<protein>
    <submittedName>
        <fullName evidence="3">Glycosyltransferase</fullName>
    </submittedName>
</protein>
<dbReference type="Gene3D" id="3.90.550.10">
    <property type="entry name" value="Spore Coat Polysaccharide Biosynthesis Protein SpsA, Chain A"/>
    <property type="match status" value="1"/>
</dbReference>
<dbReference type="InterPro" id="IPR013216">
    <property type="entry name" value="Methyltransf_11"/>
</dbReference>
<dbReference type="InterPro" id="IPR001173">
    <property type="entry name" value="Glyco_trans_2-like"/>
</dbReference>
<evidence type="ECO:0000259" key="2">
    <source>
        <dbReference type="Pfam" id="PF08241"/>
    </source>
</evidence>
<dbReference type="RefSeq" id="WP_185800703.1">
    <property type="nucleotide sequence ID" value="NZ_JACJVJ010000001.1"/>
</dbReference>
<dbReference type="Proteomes" id="UP000564378">
    <property type="component" value="Unassembled WGS sequence"/>
</dbReference>
<feature type="domain" description="Methyltransferase type 11" evidence="2">
    <location>
        <begin position="64"/>
        <end position="114"/>
    </location>
</feature>
<keyword evidence="4" id="KW-1185">Reference proteome</keyword>
<dbReference type="Gene3D" id="3.40.50.150">
    <property type="entry name" value="Vaccinia Virus protein VP39"/>
    <property type="match status" value="2"/>
</dbReference>
<dbReference type="AlphaFoldDB" id="A0A842HU64"/>
<dbReference type="Pfam" id="PF13578">
    <property type="entry name" value="Methyltransf_24"/>
    <property type="match status" value="1"/>
</dbReference>
<dbReference type="CDD" id="cd00761">
    <property type="entry name" value="Glyco_tranf_GTA_type"/>
    <property type="match status" value="1"/>
</dbReference>
<comment type="caution">
    <text evidence="3">The sequence shown here is derived from an EMBL/GenBank/DDBJ whole genome shotgun (WGS) entry which is preliminary data.</text>
</comment>
<dbReference type="EMBL" id="JACJVJ010000001">
    <property type="protein sequence ID" value="MBC2777498.1"/>
    <property type="molecule type" value="Genomic_DNA"/>
</dbReference>
<sequence length="732" mass="80332">MHPSSFDNMRKCYRRYIAGSALETRPALKVLDIGGADVNGSYAEIFSGPNIEYLGADIAAGEGVSVHLTDPDTLPLESGSIDIVISGQMLEHCEFFWRIFREMVRVLKEDGYIFLIAPSAGPIHDYPVDCYRFYPDAYRALAKYADCHLVDVWLDEKGPWNDLVGVFNKSGEPPNKVASIDAGAALAVNEAEFEATVHDSVKGDVPTHRLLETLHAALQPRSYLEIGVRHGHSLALAACEAVGVDPAPDIQCELPPQARIVRQSSDDFFEAAVDPILKRRPELIFIDGMHRVENALRDFMHAERISGPNTVIAIDDIFPNEPEQATRERSTRVWCGDVWKLIGILQKHRPDLRLILLDTAPTGLLLIAGLDRRSRILWQNYNPIVRQAVDSGDPPDRAILNRDNALDPAGPDFEDILQSLTRPAGKQPAPPAKEPKLSVVVIAHEMARELPRTLRSLSPAMQIALDAEDYEIIVVDNGSKQKPFDREACAAIAPNIRFLSEESGSVSPVGAINTGIAAARGALVGVMIDGARMASPGLLNHAIQAAQIGRQAVIGSFAFHLGDEIQSKSVQTGYDQRAEDALLASIEWEKDGYRLFDISVFASSSKQGWFALPAETNALFMHKSRWRELGGYDPRFEQPGGGLANLDMWHRACMAAGSEVIMLLGEGTFHQFHGGVATNSAVSKFSTYNAEYAAIRGHDYQLPPVTPKFYGSLRPNQLDGLAQAARAPNEKR</sequence>
<dbReference type="InterPro" id="IPR029044">
    <property type="entry name" value="Nucleotide-diphossugar_trans"/>
</dbReference>
<dbReference type="InterPro" id="IPR050834">
    <property type="entry name" value="Glycosyltransf_2"/>
</dbReference>
<dbReference type="InterPro" id="IPR029063">
    <property type="entry name" value="SAM-dependent_MTases_sf"/>
</dbReference>
<accession>A0A842HU64</accession>
<keyword evidence="3" id="KW-0808">Transferase</keyword>